<evidence type="ECO:0000256" key="1">
    <source>
        <dbReference type="SAM" id="MobiDB-lite"/>
    </source>
</evidence>
<dbReference type="InterPro" id="IPR015943">
    <property type="entry name" value="WD40/YVTN_repeat-like_dom_sf"/>
</dbReference>
<name>A0ABP9SIJ6_9ACTN</name>
<feature type="region of interest" description="Disordered" evidence="1">
    <location>
        <begin position="1"/>
        <end position="28"/>
    </location>
</feature>
<proteinExistence type="predicted"/>
<dbReference type="SUPFAM" id="SSF82171">
    <property type="entry name" value="DPP6 N-terminal domain-like"/>
    <property type="match status" value="1"/>
</dbReference>
<evidence type="ECO:0000313" key="3">
    <source>
        <dbReference type="Proteomes" id="UP001501570"/>
    </source>
</evidence>
<feature type="compositionally biased region" description="Low complexity" evidence="1">
    <location>
        <begin position="79"/>
        <end position="92"/>
    </location>
</feature>
<dbReference type="Proteomes" id="UP001501570">
    <property type="component" value="Unassembled WGS sequence"/>
</dbReference>
<evidence type="ECO:0000313" key="2">
    <source>
        <dbReference type="EMBL" id="GAA5195581.1"/>
    </source>
</evidence>
<gene>
    <name evidence="2" type="ORF">GCM10023322_62580</name>
</gene>
<feature type="compositionally biased region" description="Low complexity" evidence="1">
    <location>
        <begin position="99"/>
        <end position="108"/>
    </location>
</feature>
<evidence type="ECO:0008006" key="4">
    <source>
        <dbReference type="Google" id="ProtNLM"/>
    </source>
</evidence>
<feature type="compositionally biased region" description="Basic and acidic residues" evidence="1">
    <location>
        <begin position="1"/>
        <end position="12"/>
    </location>
</feature>
<comment type="caution">
    <text evidence="2">The sequence shown here is derived from an EMBL/GenBank/DDBJ whole genome shotgun (WGS) entry which is preliminary data.</text>
</comment>
<dbReference type="Gene3D" id="2.130.10.10">
    <property type="entry name" value="YVTN repeat-like/Quinoprotein amine dehydrogenase"/>
    <property type="match status" value="1"/>
</dbReference>
<reference evidence="3" key="1">
    <citation type="journal article" date="2019" name="Int. J. Syst. Evol. Microbiol.">
        <title>The Global Catalogue of Microorganisms (GCM) 10K type strain sequencing project: providing services to taxonomists for standard genome sequencing and annotation.</title>
        <authorList>
            <consortium name="The Broad Institute Genomics Platform"/>
            <consortium name="The Broad Institute Genome Sequencing Center for Infectious Disease"/>
            <person name="Wu L."/>
            <person name="Ma J."/>
        </authorList>
    </citation>
    <scope>NUCLEOTIDE SEQUENCE [LARGE SCALE GENOMIC DNA]</scope>
    <source>
        <strain evidence="3">JCM 18304</strain>
    </source>
</reference>
<dbReference type="RefSeq" id="WP_345635703.1">
    <property type="nucleotide sequence ID" value="NZ_BAABJQ010000024.1"/>
</dbReference>
<dbReference type="EMBL" id="BAABJQ010000024">
    <property type="protein sequence ID" value="GAA5195581.1"/>
    <property type="molecule type" value="Genomic_DNA"/>
</dbReference>
<feature type="region of interest" description="Disordered" evidence="1">
    <location>
        <begin position="70"/>
        <end position="110"/>
    </location>
</feature>
<organism evidence="2 3">
    <name type="scientific">Rugosimonospora acidiphila</name>
    <dbReference type="NCBI Taxonomy" id="556531"/>
    <lineage>
        <taxon>Bacteria</taxon>
        <taxon>Bacillati</taxon>
        <taxon>Actinomycetota</taxon>
        <taxon>Actinomycetes</taxon>
        <taxon>Micromonosporales</taxon>
        <taxon>Micromonosporaceae</taxon>
        <taxon>Rugosimonospora</taxon>
    </lineage>
</organism>
<sequence length="414" mass="42466">MDGGDSRDDDVRGGQGGRGGEHRPVRGHEIELDTIEFGGLRDGRPRRVWRKWLALGLAGGAVLAAVAVQSQRGGGGPATGPADPAGRSRMPAAGPPGASPSGSTPAPAVSQVGHPLLGITAGWELFGRGPSGVVRIEFARGRVTRTDVPPIQSSGPASFVVGRDWAMIRPLDGVPGFVVRDGRPAQPLAGALSQGGPALPGPDQEHVWVPAAADGRKMILVDSAGQPTGESVALPGGDYAADSDRAGYLIYTGTAGVYTARPDGLRRITYGDLLAAGPTRWLTMECDSRYRCGPVVIDRLTGSHHTLHAAVDATNHGGGLISPDGRTAAVFESGAGGSLTIQLFNLASGAESRLDVPVESSLDPASMAWSPDSRMLFVAGAGGGLYPVDIATKRVRPLGVPLPALTQLAVRPAG</sequence>
<accession>A0ABP9SIJ6</accession>
<feature type="compositionally biased region" description="Basic and acidic residues" evidence="1">
    <location>
        <begin position="19"/>
        <end position="28"/>
    </location>
</feature>
<protein>
    <recommendedName>
        <fullName evidence="4">WD40-like Beta Propeller Repeat</fullName>
    </recommendedName>
</protein>
<keyword evidence="3" id="KW-1185">Reference proteome</keyword>